<evidence type="ECO:0008006" key="3">
    <source>
        <dbReference type="Google" id="ProtNLM"/>
    </source>
</evidence>
<reference evidence="1 2" key="1">
    <citation type="journal article" date="2016" name="Nat. Commun.">
        <title>Thousands of microbial genomes shed light on interconnected biogeochemical processes in an aquifer system.</title>
        <authorList>
            <person name="Anantharaman K."/>
            <person name="Brown C.T."/>
            <person name="Hug L.A."/>
            <person name="Sharon I."/>
            <person name="Castelle C.J."/>
            <person name="Probst A.J."/>
            <person name="Thomas B.C."/>
            <person name="Singh A."/>
            <person name="Wilkins M.J."/>
            <person name="Karaoz U."/>
            <person name="Brodie E.L."/>
            <person name="Williams K.H."/>
            <person name="Hubbard S.S."/>
            <person name="Banfield J.F."/>
        </authorList>
    </citation>
    <scope>NUCLEOTIDE SEQUENCE [LARGE SCALE GENOMIC DNA]</scope>
</reference>
<dbReference type="STRING" id="1797243.A2943_00895"/>
<sequence>MLIVLVGGRRKGPAEELKWEAISSEEIATLASTATLFGGARTFVLVGVFASERGEEFLELAEGLVESPHIFIFEEEKLLKKPTEILQKAGAKIEVTKTEKKEYRFDQFGLTAALANYDKKKLWLGLVKALREGEKPETLAGLLAWKARQIKDANLSREITFMYHDSHRGFGDLALLLERFALKL</sequence>
<gene>
    <name evidence="1" type="ORF">A2943_00895</name>
</gene>
<organism evidence="1 2">
    <name type="scientific">Candidatus Adlerbacteria bacterium RIFCSPLOWO2_01_FULL_51_16</name>
    <dbReference type="NCBI Taxonomy" id="1797243"/>
    <lineage>
        <taxon>Bacteria</taxon>
        <taxon>Candidatus Adleribacteriota</taxon>
    </lineage>
</organism>
<protein>
    <recommendedName>
        <fullName evidence="3">DNA polymerase III delta N-terminal domain-containing protein</fullName>
    </recommendedName>
</protein>
<name>A0A1F4XHJ7_9BACT</name>
<evidence type="ECO:0000313" key="1">
    <source>
        <dbReference type="EMBL" id="OGC81187.1"/>
    </source>
</evidence>
<accession>A0A1F4XHJ7</accession>
<evidence type="ECO:0000313" key="2">
    <source>
        <dbReference type="Proteomes" id="UP000176185"/>
    </source>
</evidence>
<comment type="caution">
    <text evidence="1">The sequence shown here is derived from an EMBL/GenBank/DDBJ whole genome shotgun (WGS) entry which is preliminary data.</text>
</comment>
<dbReference type="EMBL" id="MEWX01000003">
    <property type="protein sequence ID" value="OGC81187.1"/>
    <property type="molecule type" value="Genomic_DNA"/>
</dbReference>
<dbReference type="Proteomes" id="UP000176185">
    <property type="component" value="Unassembled WGS sequence"/>
</dbReference>
<dbReference type="AlphaFoldDB" id="A0A1F4XHJ7"/>
<proteinExistence type="predicted"/>